<evidence type="ECO:0000256" key="1">
    <source>
        <dbReference type="ARBA" id="ARBA00004141"/>
    </source>
</evidence>
<dbReference type="EMBL" id="AXZF01000089">
    <property type="protein sequence ID" value="ERT68032.1"/>
    <property type="molecule type" value="Genomic_DNA"/>
</dbReference>
<feature type="transmembrane region" description="Helical" evidence="5">
    <location>
        <begin position="231"/>
        <end position="249"/>
    </location>
</feature>
<feature type="transmembrane region" description="Helical" evidence="5">
    <location>
        <begin position="47"/>
        <end position="66"/>
    </location>
</feature>
<feature type="transmembrane region" description="Helical" evidence="5">
    <location>
        <begin position="328"/>
        <end position="346"/>
    </location>
</feature>
<gene>
    <name evidence="6" type="ORF">HMPREF0202_02067</name>
</gene>
<feature type="transmembrane region" description="Helical" evidence="5">
    <location>
        <begin position="97"/>
        <end position="117"/>
    </location>
</feature>
<evidence type="ECO:0000313" key="7">
    <source>
        <dbReference type="Proteomes" id="UP000017081"/>
    </source>
</evidence>
<proteinExistence type="predicted"/>
<feature type="transmembrane region" description="Helical" evidence="5">
    <location>
        <begin position="302"/>
        <end position="321"/>
    </location>
</feature>
<feature type="transmembrane region" description="Helical" evidence="5">
    <location>
        <begin position="129"/>
        <end position="148"/>
    </location>
</feature>
<name>U7V8K1_9FUSO</name>
<dbReference type="AlphaFoldDB" id="U7V8K1"/>
<organism evidence="6 7">
    <name type="scientific">Cetobacterium somerae ATCC BAA-474</name>
    <dbReference type="NCBI Taxonomy" id="1319815"/>
    <lineage>
        <taxon>Bacteria</taxon>
        <taxon>Fusobacteriati</taxon>
        <taxon>Fusobacteriota</taxon>
        <taxon>Fusobacteriia</taxon>
        <taxon>Fusobacteriales</taxon>
        <taxon>Fusobacteriaceae</taxon>
        <taxon>Cetobacterium</taxon>
    </lineage>
</organism>
<dbReference type="Proteomes" id="UP000017081">
    <property type="component" value="Unassembled WGS sequence"/>
</dbReference>
<comment type="subcellular location">
    <subcellularLocation>
        <location evidence="1">Membrane</location>
        <topology evidence="1">Multi-pass membrane protein</topology>
    </subcellularLocation>
</comment>
<evidence type="ECO:0000256" key="2">
    <source>
        <dbReference type="ARBA" id="ARBA00022692"/>
    </source>
</evidence>
<dbReference type="eggNOG" id="COG0471">
    <property type="taxonomic scope" value="Bacteria"/>
</dbReference>
<dbReference type="RefSeq" id="WP_023051600.1">
    <property type="nucleotide sequence ID" value="NZ_CP173060.2"/>
</dbReference>
<evidence type="ECO:0000256" key="3">
    <source>
        <dbReference type="ARBA" id="ARBA00022989"/>
    </source>
</evidence>
<dbReference type="HOGENOM" id="CLU_047102_0_0_0"/>
<dbReference type="InterPro" id="IPR001898">
    <property type="entry name" value="SLC13A/DASS"/>
</dbReference>
<evidence type="ECO:0000256" key="4">
    <source>
        <dbReference type="ARBA" id="ARBA00023136"/>
    </source>
</evidence>
<accession>U7V8K1</accession>
<keyword evidence="2 5" id="KW-0812">Transmembrane</keyword>
<evidence type="ECO:0000313" key="6">
    <source>
        <dbReference type="EMBL" id="ERT68032.1"/>
    </source>
</evidence>
<sequence length="477" mass="53219">MREMESERALKGSFYTINSDFYKWIGTFTALIMIWVTAQSYSLDYKTSMFFVITIFAVLLWCFSLIPDAITGLLLPTLYVVFKVASPNTAFKPWTSTIPWLVLAAMLMSTMLNETGVARRIAIWSIAKFGKTFATILLGITLAGIIITPFIPSVIAKIVIFNIITMGLIETLGYKPKSLEATLLTMAGFFVISTLRLGFATGDSGIIIGLNYAQQVTGQTLTWMQYLIHNLPYIFFYTFGSLGVLVLFAKNTKPLTSEKRMLLEKKYLDLGKIKDKEKKAFIVMGVALLFMSTESIHKINSAWILVVLSSLFFIPKLGLLNNESLKKVNLLSLLFIVGAMSIGSVASETQAINIIKDFLQPFFKGSNFSIITVSYISGILLNFLLTPLAAMSSFTIPLIQLGLENNINPYVMTYIFQVSLDQYLLPYEFAGLLLVYTSGYVSLSTLVKILIVRMFLGLVILLGIAYPWWNILGIMSS</sequence>
<dbReference type="STRING" id="1319815.HMPREF0202_02067"/>
<feature type="transmembrane region" description="Helical" evidence="5">
    <location>
        <begin position="423"/>
        <end position="443"/>
    </location>
</feature>
<dbReference type="GO" id="GO:0022857">
    <property type="term" value="F:transmembrane transporter activity"/>
    <property type="evidence" value="ECO:0007669"/>
    <property type="project" value="InterPro"/>
</dbReference>
<reference evidence="6 7" key="1">
    <citation type="submission" date="2013-08" db="EMBL/GenBank/DDBJ databases">
        <authorList>
            <person name="Weinstock G."/>
            <person name="Sodergren E."/>
            <person name="Wylie T."/>
            <person name="Fulton L."/>
            <person name="Fulton R."/>
            <person name="Fronick C."/>
            <person name="O'Laughlin M."/>
            <person name="Godfrey J."/>
            <person name="Miner T."/>
            <person name="Herter B."/>
            <person name="Appelbaum E."/>
            <person name="Cordes M."/>
            <person name="Lek S."/>
            <person name="Wollam A."/>
            <person name="Pepin K.H."/>
            <person name="Palsikar V.B."/>
            <person name="Mitreva M."/>
            <person name="Wilson R.K."/>
        </authorList>
    </citation>
    <scope>NUCLEOTIDE SEQUENCE [LARGE SCALE GENOMIC DNA]</scope>
    <source>
        <strain evidence="6 7">ATCC BAA-474</strain>
    </source>
</reference>
<protein>
    <submittedName>
        <fullName evidence="6">Sodium:sulfate symporter transmembrane region</fullName>
    </submittedName>
</protein>
<evidence type="ECO:0000256" key="5">
    <source>
        <dbReference type="SAM" id="Phobius"/>
    </source>
</evidence>
<comment type="caution">
    <text evidence="6">The sequence shown here is derived from an EMBL/GenBank/DDBJ whole genome shotgun (WGS) entry which is preliminary data.</text>
</comment>
<feature type="transmembrane region" description="Helical" evidence="5">
    <location>
        <begin position="21"/>
        <end position="41"/>
    </location>
</feature>
<feature type="transmembrane region" description="Helical" evidence="5">
    <location>
        <begin position="450"/>
        <end position="469"/>
    </location>
</feature>
<keyword evidence="7" id="KW-1185">Reference proteome</keyword>
<keyword evidence="3 5" id="KW-1133">Transmembrane helix</keyword>
<keyword evidence="4 5" id="KW-0472">Membrane</keyword>
<dbReference type="Pfam" id="PF00939">
    <property type="entry name" value="Na_sulph_symp"/>
    <property type="match status" value="1"/>
</dbReference>
<feature type="transmembrane region" description="Helical" evidence="5">
    <location>
        <begin position="181"/>
        <end position="199"/>
    </location>
</feature>
<dbReference type="PANTHER" id="PTHR10283">
    <property type="entry name" value="SOLUTE CARRIER FAMILY 13 MEMBER"/>
    <property type="match status" value="1"/>
</dbReference>
<dbReference type="GO" id="GO:0005886">
    <property type="term" value="C:plasma membrane"/>
    <property type="evidence" value="ECO:0007669"/>
    <property type="project" value="TreeGrafter"/>
</dbReference>